<keyword evidence="3" id="KW-1185">Reference proteome</keyword>
<dbReference type="AlphaFoldDB" id="K3X4V1"/>
<feature type="region of interest" description="Disordered" evidence="1">
    <location>
        <begin position="212"/>
        <end position="256"/>
    </location>
</feature>
<organism evidence="2 3">
    <name type="scientific">Globisporangium ultimum (strain ATCC 200006 / CBS 805.95 / DAOM BR144)</name>
    <name type="common">Pythium ultimum</name>
    <dbReference type="NCBI Taxonomy" id="431595"/>
    <lineage>
        <taxon>Eukaryota</taxon>
        <taxon>Sar</taxon>
        <taxon>Stramenopiles</taxon>
        <taxon>Oomycota</taxon>
        <taxon>Peronosporomycetes</taxon>
        <taxon>Pythiales</taxon>
        <taxon>Pythiaceae</taxon>
        <taxon>Globisporangium</taxon>
    </lineage>
</organism>
<dbReference type="EMBL" id="GL376601">
    <property type="status" value="NOT_ANNOTATED_CDS"/>
    <property type="molecule type" value="Genomic_DNA"/>
</dbReference>
<sequence>MQRSLVAQNTLITRASPCGSLVQLTRELYKQYQYGLSNVATTCEMHNLPSSVSVVEYKENFLKHLLDADVTYGTLVGAHSVVDQWRKHTASYAQFELEVMHIEPIDGFEQSPVVTTHLKQHARFSRETFPVLFPFVPGNRDDLMEKMVDREVTFDCVSRFQFSNQGQITLYLVEINFIEALIGVFGNAQDAAELIQLSVIAPAATLVNAESISERNSRLREPQKQAMETKVESSADDERSSDVPASSKLSVEYLLS</sequence>
<reference evidence="3" key="1">
    <citation type="journal article" date="2010" name="Genome Biol.">
        <title>Genome sequence of the necrotrophic plant pathogen Pythium ultimum reveals original pathogenicity mechanisms and effector repertoire.</title>
        <authorList>
            <person name="Levesque C.A."/>
            <person name="Brouwer H."/>
            <person name="Cano L."/>
            <person name="Hamilton J.P."/>
            <person name="Holt C."/>
            <person name="Huitema E."/>
            <person name="Raffaele S."/>
            <person name="Robideau G.P."/>
            <person name="Thines M."/>
            <person name="Win J."/>
            <person name="Zerillo M.M."/>
            <person name="Beakes G.W."/>
            <person name="Boore J.L."/>
            <person name="Busam D."/>
            <person name="Dumas B."/>
            <person name="Ferriera S."/>
            <person name="Fuerstenberg S.I."/>
            <person name="Gachon C.M."/>
            <person name="Gaulin E."/>
            <person name="Govers F."/>
            <person name="Grenville-Briggs L."/>
            <person name="Horner N."/>
            <person name="Hostetler J."/>
            <person name="Jiang R.H."/>
            <person name="Johnson J."/>
            <person name="Krajaejun T."/>
            <person name="Lin H."/>
            <person name="Meijer H.J."/>
            <person name="Moore B."/>
            <person name="Morris P."/>
            <person name="Phuntmart V."/>
            <person name="Puiu D."/>
            <person name="Shetty J."/>
            <person name="Stajich J.E."/>
            <person name="Tripathy S."/>
            <person name="Wawra S."/>
            <person name="van West P."/>
            <person name="Whitty B.R."/>
            <person name="Coutinho P.M."/>
            <person name="Henrissat B."/>
            <person name="Martin F."/>
            <person name="Thomas P.D."/>
            <person name="Tyler B.M."/>
            <person name="De Vries R.P."/>
            <person name="Kamoun S."/>
            <person name="Yandell M."/>
            <person name="Tisserat N."/>
            <person name="Buell C.R."/>
        </authorList>
    </citation>
    <scope>NUCLEOTIDE SEQUENCE</scope>
    <source>
        <strain evidence="3">DAOM:BR144</strain>
    </source>
</reference>
<evidence type="ECO:0000313" key="3">
    <source>
        <dbReference type="Proteomes" id="UP000019132"/>
    </source>
</evidence>
<feature type="compositionally biased region" description="Basic and acidic residues" evidence="1">
    <location>
        <begin position="212"/>
        <end position="241"/>
    </location>
</feature>
<name>K3X4V1_GLOUD</name>
<dbReference type="EnsemblProtists" id="PYU1_T012250">
    <property type="protein sequence ID" value="PYU1_T012250"/>
    <property type="gene ID" value="PYU1_G012224"/>
</dbReference>
<dbReference type="Proteomes" id="UP000019132">
    <property type="component" value="Unassembled WGS sequence"/>
</dbReference>
<evidence type="ECO:0000313" key="2">
    <source>
        <dbReference type="EnsemblProtists" id="PYU1_T012250"/>
    </source>
</evidence>
<evidence type="ECO:0000256" key="1">
    <source>
        <dbReference type="SAM" id="MobiDB-lite"/>
    </source>
</evidence>
<dbReference type="InParanoid" id="K3X4V1"/>
<reference evidence="2" key="3">
    <citation type="submission" date="2015-02" db="UniProtKB">
        <authorList>
            <consortium name="EnsemblProtists"/>
        </authorList>
    </citation>
    <scope>IDENTIFICATION</scope>
    <source>
        <strain evidence="2">DAOM BR144</strain>
    </source>
</reference>
<proteinExistence type="predicted"/>
<protein>
    <submittedName>
        <fullName evidence="2">Uncharacterized protein</fullName>
    </submittedName>
</protein>
<reference evidence="3" key="2">
    <citation type="submission" date="2010-04" db="EMBL/GenBank/DDBJ databases">
        <authorList>
            <person name="Buell R."/>
            <person name="Hamilton J."/>
            <person name="Hostetler J."/>
        </authorList>
    </citation>
    <scope>NUCLEOTIDE SEQUENCE [LARGE SCALE GENOMIC DNA]</scope>
    <source>
        <strain evidence="3">DAOM:BR144</strain>
    </source>
</reference>
<dbReference type="eggNOG" id="ENOG502RXSK">
    <property type="taxonomic scope" value="Eukaryota"/>
</dbReference>
<accession>K3X4V1</accession>
<dbReference type="VEuPathDB" id="FungiDB:PYU1_G012224"/>
<dbReference type="HOGENOM" id="CLU_1126429_0_0_1"/>